<accession>A0ABP6ZPS6</accession>
<comment type="caution">
    <text evidence="1">The sequence shown here is derived from an EMBL/GenBank/DDBJ whole genome shotgun (WGS) entry which is preliminary data.</text>
</comment>
<sequence>MMRVLLNPKPGQATVGSDVMAWLTLCPQDAFGPVGLLTRLAQGTVNRLRVKTPSAEAVAALSQR</sequence>
<proteinExistence type="predicted"/>
<protein>
    <submittedName>
        <fullName evidence="1">Uncharacterized protein</fullName>
    </submittedName>
</protein>
<dbReference type="EMBL" id="BAAAZO010000005">
    <property type="protein sequence ID" value="GAA3614497.1"/>
    <property type="molecule type" value="Genomic_DNA"/>
</dbReference>
<evidence type="ECO:0000313" key="2">
    <source>
        <dbReference type="Proteomes" id="UP001501074"/>
    </source>
</evidence>
<organism evidence="1 2">
    <name type="scientific">Kineosporia mesophila</name>
    <dbReference type="NCBI Taxonomy" id="566012"/>
    <lineage>
        <taxon>Bacteria</taxon>
        <taxon>Bacillati</taxon>
        <taxon>Actinomycetota</taxon>
        <taxon>Actinomycetes</taxon>
        <taxon>Kineosporiales</taxon>
        <taxon>Kineosporiaceae</taxon>
        <taxon>Kineosporia</taxon>
    </lineage>
</organism>
<name>A0ABP6ZPS6_9ACTN</name>
<gene>
    <name evidence="1" type="ORF">GCM10022223_33450</name>
</gene>
<dbReference type="Proteomes" id="UP001501074">
    <property type="component" value="Unassembled WGS sequence"/>
</dbReference>
<keyword evidence="2" id="KW-1185">Reference proteome</keyword>
<evidence type="ECO:0000313" key="1">
    <source>
        <dbReference type="EMBL" id="GAA3614497.1"/>
    </source>
</evidence>
<reference evidence="2" key="1">
    <citation type="journal article" date="2019" name="Int. J. Syst. Evol. Microbiol.">
        <title>The Global Catalogue of Microorganisms (GCM) 10K type strain sequencing project: providing services to taxonomists for standard genome sequencing and annotation.</title>
        <authorList>
            <consortium name="The Broad Institute Genomics Platform"/>
            <consortium name="The Broad Institute Genome Sequencing Center for Infectious Disease"/>
            <person name="Wu L."/>
            <person name="Ma J."/>
        </authorList>
    </citation>
    <scope>NUCLEOTIDE SEQUENCE [LARGE SCALE GENOMIC DNA]</scope>
    <source>
        <strain evidence="2">JCM 16902</strain>
    </source>
</reference>